<evidence type="ECO:0000313" key="3">
    <source>
        <dbReference type="EMBL" id="MBD1373898.1"/>
    </source>
</evidence>
<feature type="transmembrane region" description="Helical" evidence="1">
    <location>
        <begin position="12"/>
        <end position="35"/>
    </location>
</feature>
<evidence type="ECO:0000259" key="2">
    <source>
        <dbReference type="Pfam" id="PF26347"/>
    </source>
</evidence>
<dbReference type="RefSeq" id="WP_191138736.1">
    <property type="nucleotide sequence ID" value="NZ_JACXAG020000001.1"/>
</dbReference>
<dbReference type="Proteomes" id="UP000661691">
    <property type="component" value="Unassembled WGS sequence"/>
</dbReference>
<dbReference type="InterPro" id="IPR058620">
    <property type="entry name" value="YtrI_C"/>
</dbReference>
<dbReference type="AlphaFoldDB" id="A0A926NC52"/>
<keyword evidence="1" id="KW-0472">Membrane</keyword>
<evidence type="ECO:0000313" key="4">
    <source>
        <dbReference type="Proteomes" id="UP000661691"/>
    </source>
</evidence>
<keyword evidence="4" id="KW-1185">Reference proteome</keyword>
<gene>
    <name evidence="3" type="ORF">IC620_16255</name>
</gene>
<proteinExistence type="predicted"/>
<evidence type="ECO:0000256" key="1">
    <source>
        <dbReference type="SAM" id="Phobius"/>
    </source>
</evidence>
<dbReference type="EMBL" id="JACXAH010000044">
    <property type="protein sequence ID" value="MBD1373898.1"/>
    <property type="molecule type" value="Genomic_DNA"/>
</dbReference>
<feature type="domain" description="Sporulation membrane protein YtrI C-terminal" evidence="2">
    <location>
        <begin position="90"/>
        <end position="165"/>
    </location>
</feature>
<dbReference type="Pfam" id="PF26347">
    <property type="entry name" value="YtrI_sporulation"/>
    <property type="match status" value="1"/>
</dbReference>
<keyword evidence="1" id="KW-1133">Transmembrane helix</keyword>
<comment type="caution">
    <text evidence="3">The sequence shown here is derived from an EMBL/GenBank/DDBJ whole genome shotgun (WGS) entry which is preliminary data.</text>
</comment>
<name>A0A926NC52_9BACL</name>
<reference evidence="3" key="1">
    <citation type="submission" date="2020-09" db="EMBL/GenBank/DDBJ databases">
        <title>A novel bacterium of genus Hazenella, isolated from South China Sea.</title>
        <authorList>
            <person name="Huang H."/>
            <person name="Mo K."/>
            <person name="Hu Y."/>
        </authorList>
    </citation>
    <scope>NUCLEOTIDE SEQUENCE</scope>
    <source>
        <strain evidence="3">IB182357</strain>
    </source>
</reference>
<protein>
    <recommendedName>
        <fullName evidence="2">Sporulation membrane protein YtrI C-terminal domain-containing protein</fullName>
    </recommendedName>
</protein>
<keyword evidence="1" id="KW-0812">Transmembrane</keyword>
<sequence length="174" mass="20273">MARELRKSMKSNLRAIILFFIGLLIGAGIVVLFYIQRLDSLLAEREELYHANNQKYEEILGLQQELAKYSQGGEYRVKEEKIRKIVVEVNSDQKMETAIKQKIEDMLTPFYDKNVTWISNNPDLIELVLQNQQITIDNDPSTKFRIHLKYLSFFRSTLKIWVNAKSISDDGVSD</sequence>
<organism evidence="3 4">
    <name type="scientific">Polycladospora coralii</name>
    <dbReference type="NCBI Taxonomy" id="2771432"/>
    <lineage>
        <taxon>Bacteria</taxon>
        <taxon>Bacillati</taxon>
        <taxon>Bacillota</taxon>
        <taxon>Bacilli</taxon>
        <taxon>Bacillales</taxon>
        <taxon>Thermoactinomycetaceae</taxon>
        <taxon>Polycladospora</taxon>
    </lineage>
</organism>
<accession>A0A926NC52</accession>